<evidence type="ECO:0000313" key="1">
    <source>
        <dbReference type="EMBL" id="ODQ76016.1"/>
    </source>
</evidence>
<name>A0A1E3QEC0_LIPST</name>
<protein>
    <submittedName>
        <fullName evidence="1">Uncharacterized protein</fullName>
    </submittedName>
</protein>
<dbReference type="Proteomes" id="UP000094385">
    <property type="component" value="Unassembled WGS sequence"/>
</dbReference>
<feature type="non-terminal residue" evidence="1">
    <location>
        <position position="1"/>
    </location>
</feature>
<keyword evidence="2" id="KW-1185">Reference proteome</keyword>
<reference evidence="1 2" key="1">
    <citation type="journal article" date="2016" name="Proc. Natl. Acad. Sci. U.S.A.">
        <title>Comparative genomics of biotechnologically important yeasts.</title>
        <authorList>
            <person name="Riley R."/>
            <person name="Haridas S."/>
            <person name="Wolfe K.H."/>
            <person name="Lopes M.R."/>
            <person name="Hittinger C.T."/>
            <person name="Goeker M."/>
            <person name="Salamov A.A."/>
            <person name="Wisecaver J.H."/>
            <person name="Long T.M."/>
            <person name="Calvey C.H."/>
            <person name="Aerts A.L."/>
            <person name="Barry K.W."/>
            <person name="Choi C."/>
            <person name="Clum A."/>
            <person name="Coughlan A.Y."/>
            <person name="Deshpande S."/>
            <person name="Douglass A.P."/>
            <person name="Hanson S.J."/>
            <person name="Klenk H.-P."/>
            <person name="LaButti K.M."/>
            <person name="Lapidus A."/>
            <person name="Lindquist E.A."/>
            <person name="Lipzen A.M."/>
            <person name="Meier-Kolthoff J.P."/>
            <person name="Ohm R.A."/>
            <person name="Otillar R.P."/>
            <person name="Pangilinan J.L."/>
            <person name="Peng Y."/>
            <person name="Rokas A."/>
            <person name="Rosa C.A."/>
            <person name="Scheuner C."/>
            <person name="Sibirny A.A."/>
            <person name="Slot J.C."/>
            <person name="Stielow J.B."/>
            <person name="Sun H."/>
            <person name="Kurtzman C.P."/>
            <person name="Blackwell M."/>
            <person name="Grigoriev I.V."/>
            <person name="Jeffries T.W."/>
        </authorList>
    </citation>
    <scope>NUCLEOTIDE SEQUENCE [LARGE SCALE GENOMIC DNA]</scope>
    <source>
        <strain evidence="1 2">NRRL Y-11557</strain>
    </source>
</reference>
<evidence type="ECO:0000313" key="2">
    <source>
        <dbReference type="Proteomes" id="UP000094385"/>
    </source>
</evidence>
<dbReference type="AlphaFoldDB" id="A0A1E3QEC0"/>
<dbReference type="EMBL" id="KV454290">
    <property type="protein sequence ID" value="ODQ76016.1"/>
    <property type="molecule type" value="Genomic_DNA"/>
</dbReference>
<sequence>YSYSYDILFGGVSDFQSPLGRAGAIAWVKKTSHGLKDTYLMYLLAQPMQISPSIQIRSVSLSIRHSTSISAMTVVSCPVLQPLDSSSSPSSCLRRDLQ</sequence>
<proteinExistence type="predicted"/>
<gene>
    <name evidence="1" type="ORF">LIPSTDRAFT_335606</name>
</gene>
<organism evidence="1 2">
    <name type="scientific">Lipomyces starkeyi NRRL Y-11557</name>
    <dbReference type="NCBI Taxonomy" id="675824"/>
    <lineage>
        <taxon>Eukaryota</taxon>
        <taxon>Fungi</taxon>
        <taxon>Dikarya</taxon>
        <taxon>Ascomycota</taxon>
        <taxon>Saccharomycotina</taxon>
        <taxon>Lipomycetes</taxon>
        <taxon>Lipomycetales</taxon>
        <taxon>Lipomycetaceae</taxon>
        <taxon>Lipomyces</taxon>
    </lineage>
</organism>
<accession>A0A1E3QEC0</accession>